<dbReference type="Proteomes" id="UP000000226">
    <property type="component" value="Chromosome 6"/>
</dbReference>
<gene>
    <name evidence="2" type="ORF">PHAVU_006G017000g</name>
</gene>
<dbReference type="EMBL" id="CM002293">
    <property type="protein sequence ID" value="ESW18150.1"/>
    <property type="molecule type" value="Genomic_DNA"/>
</dbReference>
<dbReference type="PANTHER" id="PTHR22814:SF284">
    <property type="entry name" value="HEAVY METAL TRANSPORT_DETOXIFICATION SUPERFAMILY PROTEIN"/>
    <property type="match status" value="1"/>
</dbReference>
<accession>V7BM84</accession>
<reference evidence="3" key="1">
    <citation type="journal article" date="2014" name="Nat. Genet.">
        <title>A reference genome for common bean and genome-wide analysis of dual domestications.</title>
        <authorList>
            <person name="Schmutz J."/>
            <person name="McClean P.E."/>
            <person name="Mamidi S."/>
            <person name="Wu G.A."/>
            <person name="Cannon S.B."/>
            <person name="Grimwood J."/>
            <person name="Jenkins J."/>
            <person name="Shu S."/>
            <person name="Song Q."/>
            <person name="Chavarro C."/>
            <person name="Torres-Torres M."/>
            <person name="Geffroy V."/>
            <person name="Moghaddam S.M."/>
            <person name="Gao D."/>
            <person name="Abernathy B."/>
            <person name="Barry K."/>
            <person name="Blair M."/>
            <person name="Brick M.A."/>
            <person name="Chovatia M."/>
            <person name="Gepts P."/>
            <person name="Goodstein D.M."/>
            <person name="Gonzales M."/>
            <person name="Hellsten U."/>
            <person name="Hyten D.L."/>
            <person name="Jia G."/>
            <person name="Kelly J.D."/>
            <person name="Kudrna D."/>
            <person name="Lee R."/>
            <person name="Richard M.M."/>
            <person name="Miklas P.N."/>
            <person name="Osorno J.M."/>
            <person name="Rodrigues J."/>
            <person name="Thareau V."/>
            <person name="Urrea C.A."/>
            <person name="Wang M."/>
            <person name="Yu Y."/>
            <person name="Zhang M."/>
            <person name="Wing R.A."/>
            <person name="Cregan P.B."/>
            <person name="Rokhsar D.S."/>
            <person name="Jackson S.A."/>
        </authorList>
    </citation>
    <scope>NUCLEOTIDE SEQUENCE [LARGE SCALE GENOMIC DNA]</scope>
    <source>
        <strain evidence="3">cv. G19833</strain>
    </source>
</reference>
<dbReference type="STRING" id="3885.V7BM84"/>
<dbReference type="eggNOG" id="KOG1603">
    <property type="taxonomic scope" value="Eukaryota"/>
</dbReference>
<dbReference type="SMR" id="V7BM84"/>
<sequence>MTKNRFEIRESLSHCLTTTMEWLALRKSVEINRKQSRVTVNGCVDPNKVLNRVKRTGKKRAEFWPYVPQHVVTYRHASGVYDKRAPSGYVRNMQSFTPSAETEEKFMSLFSEDNVNACSIM</sequence>
<evidence type="ECO:0000313" key="3">
    <source>
        <dbReference type="Proteomes" id="UP000000226"/>
    </source>
</evidence>
<protein>
    <recommendedName>
        <fullName evidence="4">HMA domain-containing protein</fullName>
    </recommendedName>
</protein>
<keyword evidence="3" id="KW-1185">Reference proteome</keyword>
<name>V7BM84_PHAVU</name>
<evidence type="ECO:0000256" key="1">
    <source>
        <dbReference type="ARBA" id="ARBA00022723"/>
    </source>
</evidence>
<dbReference type="Gramene" id="ESW18150">
    <property type="protein sequence ID" value="ESW18150"/>
    <property type="gene ID" value="PHAVU_006G017000g"/>
</dbReference>
<dbReference type="OrthoDB" id="689350at2759"/>
<dbReference type="Gene3D" id="3.30.70.100">
    <property type="match status" value="1"/>
</dbReference>
<dbReference type="AlphaFoldDB" id="V7BM84"/>
<dbReference type="PANTHER" id="PTHR22814">
    <property type="entry name" value="COPPER TRANSPORT PROTEIN ATOX1-RELATED"/>
    <property type="match status" value="1"/>
</dbReference>
<evidence type="ECO:0000313" key="2">
    <source>
        <dbReference type="EMBL" id="ESW18150.1"/>
    </source>
</evidence>
<dbReference type="GO" id="GO:0046872">
    <property type="term" value="F:metal ion binding"/>
    <property type="evidence" value="ECO:0007669"/>
    <property type="project" value="UniProtKB-KW"/>
</dbReference>
<keyword evidence="1" id="KW-0479">Metal-binding</keyword>
<organism evidence="2 3">
    <name type="scientific">Phaseolus vulgaris</name>
    <name type="common">Kidney bean</name>
    <name type="synonym">French bean</name>
    <dbReference type="NCBI Taxonomy" id="3885"/>
    <lineage>
        <taxon>Eukaryota</taxon>
        <taxon>Viridiplantae</taxon>
        <taxon>Streptophyta</taxon>
        <taxon>Embryophyta</taxon>
        <taxon>Tracheophyta</taxon>
        <taxon>Spermatophyta</taxon>
        <taxon>Magnoliopsida</taxon>
        <taxon>eudicotyledons</taxon>
        <taxon>Gunneridae</taxon>
        <taxon>Pentapetalae</taxon>
        <taxon>rosids</taxon>
        <taxon>fabids</taxon>
        <taxon>Fabales</taxon>
        <taxon>Fabaceae</taxon>
        <taxon>Papilionoideae</taxon>
        <taxon>50 kb inversion clade</taxon>
        <taxon>NPAAA clade</taxon>
        <taxon>indigoferoid/millettioid clade</taxon>
        <taxon>Phaseoleae</taxon>
        <taxon>Phaseolus</taxon>
    </lineage>
</organism>
<evidence type="ECO:0008006" key="4">
    <source>
        <dbReference type="Google" id="ProtNLM"/>
    </source>
</evidence>
<dbReference type="OMA" id="MCSITET"/>
<proteinExistence type="predicted"/>